<evidence type="ECO:0000256" key="1">
    <source>
        <dbReference type="SAM" id="SignalP"/>
    </source>
</evidence>
<evidence type="ECO:0000313" key="3">
    <source>
        <dbReference type="Proteomes" id="UP000626109"/>
    </source>
</evidence>
<proteinExistence type="predicted"/>
<dbReference type="EMBL" id="CAJNNW010018419">
    <property type="protein sequence ID" value="CAE8662859.1"/>
    <property type="molecule type" value="Genomic_DNA"/>
</dbReference>
<comment type="caution">
    <text evidence="2">The sequence shown here is derived from an EMBL/GenBank/DDBJ whole genome shotgun (WGS) entry which is preliminary data.</text>
</comment>
<name>A0A813IVK9_POLGL</name>
<reference evidence="2" key="1">
    <citation type="submission" date="2021-02" db="EMBL/GenBank/DDBJ databases">
        <authorList>
            <person name="Dougan E. K."/>
            <person name="Rhodes N."/>
            <person name="Thang M."/>
            <person name="Chan C."/>
        </authorList>
    </citation>
    <scope>NUCLEOTIDE SEQUENCE</scope>
</reference>
<accession>A0A813IVK9</accession>
<feature type="chain" id="PRO_5032997416" evidence="1">
    <location>
        <begin position="19"/>
        <end position="285"/>
    </location>
</feature>
<protein>
    <submittedName>
        <fullName evidence="2">Uncharacterized protein</fullName>
    </submittedName>
</protein>
<dbReference type="Proteomes" id="UP000626109">
    <property type="component" value="Unassembled WGS sequence"/>
</dbReference>
<keyword evidence="1" id="KW-0732">Signal</keyword>
<feature type="signal peptide" evidence="1">
    <location>
        <begin position="1"/>
        <end position="18"/>
    </location>
</feature>
<dbReference type="AlphaFoldDB" id="A0A813IVK9"/>
<sequence>MIIVVVVVVVVVPTPEQANTASVPSGAVIVCYTARRWRVAFCRWQLLFSTCISLTAIGATCKKRTAATFHCQYTPVTGVLVARVCSEPNPWLSCRSCRHRLVNALMASNNENNNVVAFQPGQAAQGQVVQAQIVQPAPSAMVGQPVVVSGGQAMQAPGGYMLPPVPVPYGAPPGGYWATEKYCGIITILIALCICPFVCCCPCDERDVYVDPGGRRWQGNRYQCPPSAPVYHQPQPAVAASNGIQVQVPDGVMPGQQFQFQHPQTGQTVMVTAPAGGAKIISVSC</sequence>
<evidence type="ECO:0000313" key="2">
    <source>
        <dbReference type="EMBL" id="CAE8662859.1"/>
    </source>
</evidence>
<gene>
    <name evidence="2" type="ORF">PGLA2088_LOCUS15059</name>
</gene>
<organism evidence="2 3">
    <name type="scientific">Polarella glacialis</name>
    <name type="common">Dinoflagellate</name>
    <dbReference type="NCBI Taxonomy" id="89957"/>
    <lineage>
        <taxon>Eukaryota</taxon>
        <taxon>Sar</taxon>
        <taxon>Alveolata</taxon>
        <taxon>Dinophyceae</taxon>
        <taxon>Suessiales</taxon>
        <taxon>Suessiaceae</taxon>
        <taxon>Polarella</taxon>
    </lineage>
</organism>